<dbReference type="GO" id="GO:0019760">
    <property type="term" value="P:glucosinolate metabolic process"/>
    <property type="evidence" value="ECO:0007669"/>
    <property type="project" value="UniProtKB-ARBA"/>
</dbReference>
<protein>
    <submittedName>
        <fullName evidence="5">Uncharacterized protein</fullName>
    </submittedName>
</protein>
<feature type="compositionally biased region" description="Basic and acidic residues" evidence="3">
    <location>
        <begin position="811"/>
        <end position="822"/>
    </location>
</feature>
<dbReference type="AlphaFoldDB" id="A0A9P8ZX94"/>
<gene>
    <name evidence="5" type="ORF">BKA67DRAFT_645674</name>
</gene>
<organism evidence="5 6">
    <name type="scientific">Truncatella angustata</name>
    <dbReference type="NCBI Taxonomy" id="152316"/>
    <lineage>
        <taxon>Eukaryota</taxon>
        <taxon>Fungi</taxon>
        <taxon>Dikarya</taxon>
        <taxon>Ascomycota</taxon>
        <taxon>Pezizomycotina</taxon>
        <taxon>Sordariomycetes</taxon>
        <taxon>Xylariomycetidae</taxon>
        <taxon>Amphisphaeriales</taxon>
        <taxon>Sporocadaceae</taxon>
        <taxon>Truncatella</taxon>
    </lineage>
</organism>
<dbReference type="Proteomes" id="UP000758603">
    <property type="component" value="Unassembled WGS sequence"/>
</dbReference>
<proteinExistence type="predicted"/>
<evidence type="ECO:0000256" key="3">
    <source>
        <dbReference type="SAM" id="MobiDB-lite"/>
    </source>
</evidence>
<keyword evidence="1" id="KW-0677">Repeat</keyword>
<evidence type="ECO:0000313" key="5">
    <source>
        <dbReference type="EMBL" id="KAH6653868.1"/>
    </source>
</evidence>
<evidence type="ECO:0000313" key="6">
    <source>
        <dbReference type="Proteomes" id="UP000758603"/>
    </source>
</evidence>
<evidence type="ECO:0000256" key="4">
    <source>
        <dbReference type="SAM" id="Phobius"/>
    </source>
</evidence>
<evidence type="ECO:0000256" key="1">
    <source>
        <dbReference type="ARBA" id="ARBA00022737"/>
    </source>
</evidence>
<dbReference type="GeneID" id="70134778"/>
<feature type="region of interest" description="Disordered" evidence="3">
    <location>
        <begin position="739"/>
        <end position="822"/>
    </location>
</feature>
<comment type="caution">
    <text evidence="5">The sequence shown here is derived from an EMBL/GenBank/DDBJ whole genome shotgun (WGS) entry which is preliminary data.</text>
</comment>
<dbReference type="SUPFAM" id="SSF50965">
    <property type="entry name" value="Galactose oxidase, central domain"/>
    <property type="match status" value="1"/>
</dbReference>
<dbReference type="PANTHER" id="PTHR47435">
    <property type="entry name" value="KELCH REPEAT PROTEIN (AFU_ORTHOLOGUE AFUA_5G12780)"/>
    <property type="match status" value="1"/>
</dbReference>
<name>A0A9P8ZX94_9PEZI</name>
<dbReference type="Gene3D" id="2.120.10.80">
    <property type="entry name" value="Kelch-type beta propeller"/>
    <property type="match status" value="1"/>
</dbReference>
<dbReference type="EMBL" id="JAGPXC010000004">
    <property type="protein sequence ID" value="KAH6653868.1"/>
    <property type="molecule type" value="Genomic_DNA"/>
</dbReference>
<dbReference type="PANTHER" id="PTHR47435:SF4">
    <property type="entry name" value="KELCH REPEAT PROTEIN (AFU_ORTHOLOGUE AFUA_5G12780)"/>
    <property type="match status" value="1"/>
</dbReference>
<dbReference type="InterPro" id="IPR015915">
    <property type="entry name" value="Kelch-typ_b-propeller"/>
</dbReference>
<keyword evidence="4" id="KW-0472">Membrane</keyword>
<keyword evidence="4" id="KW-0812">Transmembrane</keyword>
<feature type="transmembrane region" description="Helical" evidence="4">
    <location>
        <begin position="624"/>
        <end position="647"/>
    </location>
</feature>
<keyword evidence="4" id="KW-1133">Transmembrane helix</keyword>
<dbReference type="InterPro" id="IPR011043">
    <property type="entry name" value="Gal_Oxase/kelch_b-propeller"/>
</dbReference>
<dbReference type="OrthoDB" id="10251809at2759"/>
<dbReference type="Pfam" id="PF24681">
    <property type="entry name" value="Kelch_KLHDC2_KLHL20_DRC7"/>
    <property type="match status" value="1"/>
</dbReference>
<reference evidence="5" key="1">
    <citation type="journal article" date="2021" name="Nat. Commun.">
        <title>Genetic determinants of endophytism in the Arabidopsis root mycobiome.</title>
        <authorList>
            <person name="Mesny F."/>
            <person name="Miyauchi S."/>
            <person name="Thiergart T."/>
            <person name="Pickel B."/>
            <person name="Atanasova L."/>
            <person name="Karlsson M."/>
            <person name="Huettel B."/>
            <person name="Barry K.W."/>
            <person name="Haridas S."/>
            <person name="Chen C."/>
            <person name="Bauer D."/>
            <person name="Andreopoulos W."/>
            <person name="Pangilinan J."/>
            <person name="LaButti K."/>
            <person name="Riley R."/>
            <person name="Lipzen A."/>
            <person name="Clum A."/>
            <person name="Drula E."/>
            <person name="Henrissat B."/>
            <person name="Kohler A."/>
            <person name="Grigoriev I.V."/>
            <person name="Martin F.M."/>
            <person name="Hacquard S."/>
        </authorList>
    </citation>
    <scope>NUCLEOTIDE SEQUENCE</scope>
    <source>
        <strain evidence="5">MPI-SDFR-AT-0073</strain>
    </source>
</reference>
<keyword evidence="6" id="KW-1185">Reference proteome</keyword>
<evidence type="ECO:0000256" key="2">
    <source>
        <dbReference type="ARBA" id="ARBA00023004"/>
    </source>
</evidence>
<dbReference type="RefSeq" id="XP_045958138.1">
    <property type="nucleotide sequence ID" value="XM_046105887.1"/>
</dbReference>
<sequence>MLCDDWPSLRPLPERLRANHRPGFSALAPALAKSDTRLSASRTGRIMERRAVCGARRLSRSVKSQDDPRLVSHEFYIRVVVESPAYNYAQLPLPFLMMPLSCRPRRRRAVDLGWLQWKYSSTAVASSITSFRIHKPCSATTSHLLGALFVLVFLFSVPSLAQRDPVTNFCRRFGHQTAVIDRKLYIDGGFINYAPLPSNPTNYTNTFLSYHDLDHIGSGGMPQLYSNLSKNATIPTVNGGILWADNVNKNFYLFGGEYFQTPSNDLSLYSFDTLNNYWTTLDDIPQSIVSGVSYGAGVSISELGDAFYYGGWLSNASDPGWAGSRMATTGLIHYDMDGNQWENITGPDNVGRAEGAMVYLPASDKGLLVYFGGIQDPGNGTIIGQPMDEIFVFDMATSRWYKQAANGNVPGSRARFCAGVTWAEDQSSYNVYLYGGLGMPGYTSGYDDVYILSMPSFTWIKMYPNSTVGNQYPHNSLSCNVIDRSQMIIIGGSFPLDDVDCDAQPQFGSHNLDMGEQNADKSPNHYMAKITITMTSPTCFCVLIKAQWFLYQPNITTYVVPSIITNVIGGNAQGAATKTAPDAGFDEPDLKVLIYRKYTAPARAPTRQVSPGAAPPSSSLSSGAIAGISVGAAVALIALLAGLWFCFRRRQKRKNSPEQVTPATSSVVPIRSAAMWSPGSSNHTPATPSAYGVNHAWPAPPFAQAPMPNHPVELPGTVHDSGAREMYGEPPVALHSVVSLGSAGGSSPALVSPHSTTSDPAKYGSEGGWPSPLGGPLRDSYSASRVEDTTMFGSGGHGPQELGTDTSVADPEGRRHDTFYHK</sequence>
<keyword evidence="2" id="KW-0408">Iron</keyword>
<feature type="compositionally biased region" description="Low complexity" evidence="3">
    <location>
        <begin position="739"/>
        <end position="753"/>
    </location>
</feature>
<accession>A0A9P8ZX94</accession>